<evidence type="ECO:0000256" key="5">
    <source>
        <dbReference type="ARBA" id="ARBA00023027"/>
    </source>
</evidence>
<keyword evidence="6" id="KW-0472">Membrane</keyword>
<evidence type="ECO:0000256" key="7">
    <source>
        <dbReference type="RuleBase" id="RU004464"/>
    </source>
</evidence>
<dbReference type="GO" id="GO:0005886">
    <property type="term" value="C:plasma membrane"/>
    <property type="evidence" value="ECO:0007669"/>
    <property type="project" value="UniProtKB-SubCell"/>
</dbReference>
<dbReference type="EC" id="7.1.1.-" evidence="6"/>
<dbReference type="GO" id="GO:0051539">
    <property type="term" value="F:4 iron, 4 sulfur cluster binding"/>
    <property type="evidence" value="ECO:0007669"/>
    <property type="project" value="UniProtKB-KW"/>
</dbReference>
<dbReference type="PANTHER" id="PTHR11995">
    <property type="entry name" value="NADH DEHYDROGENASE"/>
    <property type="match status" value="1"/>
</dbReference>
<dbReference type="GO" id="GO:0008137">
    <property type="term" value="F:NADH dehydrogenase (ubiquinone) activity"/>
    <property type="evidence" value="ECO:0007669"/>
    <property type="project" value="InterPro"/>
</dbReference>
<dbReference type="FunFam" id="3.40.50.12280:FF:000002">
    <property type="entry name" value="NADH-quinone oxidoreductase subunit B"/>
    <property type="match status" value="1"/>
</dbReference>
<dbReference type="NCBIfam" id="TIGR01957">
    <property type="entry name" value="nuoB_fam"/>
    <property type="match status" value="1"/>
</dbReference>
<keyword evidence="6 7" id="KW-0479">Metal-binding</keyword>
<dbReference type="EMBL" id="QOVW01000080">
    <property type="protein sequence ID" value="RDB35617.1"/>
    <property type="molecule type" value="Genomic_DNA"/>
</dbReference>
<keyword evidence="6 7" id="KW-0411">Iron-sulfur</keyword>
<evidence type="ECO:0000259" key="8">
    <source>
        <dbReference type="Pfam" id="PF01058"/>
    </source>
</evidence>
<dbReference type="InterPro" id="IPR006138">
    <property type="entry name" value="NADH_UQ_OxRdtase_20Kd_su"/>
</dbReference>
<dbReference type="PANTHER" id="PTHR11995:SF14">
    <property type="entry name" value="NADH DEHYDROGENASE [UBIQUINONE] IRON-SULFUR PROTEIN 7, MITOCHONDRIAL"/>
    <property type="match status" value="1"/>
</dbReference>
<keyword evidence="3 6" id="KW-0874">Quinone</keyword>
<feature type="binding site" evidence="6">
    <location>
        <position position="132"/>
    </location>
    <ligand>
        <name>[4Fe-4S] cluster</name>
        <dbReference type="ChEBI" id="CHEBI:49883"/>
    </ligand>
</feature>
<dbReference type="GO" id="GO:0048038">
    <property type="term" value="F:quinone binding"/>
    <property type="evidence" value="ECO:0007669"/>
    <property type="project" value="UniProtKB-KW"/>
</dbReference>
<comment type="catalytic activity">
    <reaction evidence="6">
        <text>a quinone + NADH + 5 H(+)(in) = a quinol + NAD(+) + 4 H(+)(out)</text>
        <dbReference type="Rhea" id="RHEA:57888"/>
        <dbReference type="ChEBI" id="CHEBI:15378"/>
        <dbReference type="ChEBI" id="CHEBI:24646"/>
        <dbReference type="ChEBI" id="CHEBI:57540"/>
        <dbReference type="ChEBI" id="CHEBI:57945"/>
        <dbReference type="ChEBI" id="CHEBI:132124"/>
    </reaction>
</comment>
<gene>
    <name evidence="6" type="primary">nuoB</name>
    <name evidence="9" type="ORF">DCC88_09390</name>
</gene>
<sequence>MKHHNYGKEYYITTKHKELVAWARKNSLWPYPFGTACCGIELMSVMGPKYDLARFGAEVVRFSPKQADLLIVAGTITEKMGPVIKRIYEQMPEPKWVISMGACASSGGFYRAYHVMQGIDKIIPVDVYIPGCPPTPEAVLDGFMQLQEKIKNEATETATEPEN</sequence>
<evidence type="ECO:0000256" key="4">
    <source>
        <dbReference type="ARBA" id="ARBA00022967"/>
    </source>
</evidence>
<accession>A0A369KS00</accession>
<dbReference type="GO" id="GO:0009060">
    <property type="term" value="P:aerobic respiration"/>
    <property type="evidence" value="ECO:0007669"/>
    <property type="project" value="TreeGrafter"/>
</dbReference>
<dbReference type="GO" id="GO:0005506">
    <property type="term" value="F:iron ion binding"/>
    <property type="evidence" value="ECO:0007669"/>
    <property type="project" value="UniProtKB-UniRule"/>
</dbReference>
<organism evidence="9 10">
    <name type="scientific">Spirobacillus cienkowskii</name>
    <dbReference type="NCBI Taxonomy" id="495820"/>
    <lineage>
        <taxon>Bacteria</taxon>
        <taxon>Pseudomonadati</taxon>
        <taxon>Bdellovibrionota</taxon>
        <taxon>Oligoflexia</taxon>
        <taxon>Silvanigrellales</taxon>
        <taxon>Spirobacillus</taxon>
    </lineage>
</organism>
<comment type="caution">
    <text evidence="9">The sequence shown here is derived from an EMBL/GenBank/DDBJ whole genome shotgun (WGS) entry which is preliminary data.</text>
</comment>
<dbReference type="GO" id="GO:0015990">
    <property type="term" value="P:electron transport coupled proton transport"/>
    <property type="evidence" value="ECO:0007669"/>
    <property type="project" value="TreeGrafter"/>
</dbReference>
<keyword evidence="10" id="KW-1185">Reference proteome</keyword>
<dbReference type="Proteomes" id="UP000253934">
    <property type="component" value="Unassembled WGS sequence"/>
</dbReference>
<reference evidence="9" key="1">
    <citation type="submission" date="2018-04" db="EMBL/GenBank/DDBJ databases">
        <title>Draft genome sequence of the Candidatus Spirobacillus cienkowskii, a pathogen of freshwater Daphnia species, reconstructed from hemolymph metagenomic reads.</title>
        <authorList>
            <person name="Bresciani L."/>
            <person name="Lemos L.N."/>
            <person name="Wale N."/>
            <person name="Lin J.Y."/>
            <person name="Fernandes G.R."/>
            <person name="Duffy M.A."/>
            <person name="Rodrigues J.M."/>
        </authorList>
    </citation>
    <scope>NUCLEOTIDE SEQUENCE [LARGE SCALE GENOMIC DNA]</scope>
    <source>
        <strain evidence="9">Binning01</strain>
    </source>
</reference>
<keyword evidence="6 7" id="KW-0408">Iron</keyword>
<dbReference type="Gene3D" id="3.40.50.12280">
    <property type="match status" value="1"/>
</dbReference>
<dbReference type="NCBIfam" id="NF005012">
    <property type="entry name" value="PRK06411.1"/>
    <property type="match status" value="1"/>
</dbReference>
<dbReference type="InterPro" id="IPR006137">
    <property type="entry name" value="NADH_UbQ_OxRdtase-like_20kDa"/>
</dbReference>
<keyword evidence="5 6" id="KW-0520">NAD</keyword>
<evidence type="ECO:0000256" key="2">
    <source>
        <dbReference type="ARBA" id="ARBA00022448"/>
    </source>
</evidence>
<evidence type="ECO:0000313" key="10">
    <source>
        <dbReference type="Proteomes" id="UP000253934"/>
    </source>
</evidence>
<comment type="subcellular location">
    <subcellularLocation>
        <location evidence="6">Cell membrane</location>
        <topology evidence="6">Peripheral membrane protein</topology>
        <orientation evidence="6">Cytoplasmic side</orientation>
    </subcellularLocation>
</comment>
<protein>
    <recommendedName>
        <fullName evidence="6">NADH-quinone oxidoreductase subunit B</fullName>
        <ecNumber evidence="6">7.1.1.-</ecNumber>
    </recommendedName>
    <alternativeName>
        <fullName evidence="6">NADH dehydrogenase I subunit B</fullName>
    </alternativeName>
    <alternativeName>
        <fullName evidence="6">NDH-1 subunit B</fullName>
    </alternativeName>
</protein>
<evidence type="ECO:0000256" key="6">
    <source>
        <dbReference type="HAMAP-Rule" id="MF_01356"/>
    </source>
</evidence>
<keyword evidence="6 7" id="KW-0004">4Fe-4S</keyword>
<keyword evidence="2 6" id="KW-0813">Transport</keyword>
<evidence type="ECO:0000313" key="9">
    <source>
        <dbReference type="EMBL" id="RDB35617.1"/>
    </source>
</evidence>
<dbReference type="AlphaFoldDB" id="A0A369KS00"/>
<feature type="binding site" evidence="6">
    <location>
        <position position="37"/>
    </location>
    <ligand>
        <name>[4Fe-4S] cluster</name>
        <dbReference type="ChEBI" id="CHEBI:49883"/>
    </ligand>
</feature>
<dbReference type="GO" id="GO:0050136">
    <property type="term" value="F:NADH dehydrogenase (quinone) (non-electrogenic) activity"/>
    <property type="evidence" value="ECO:0007669"/>
    <property type="project" value="UniProtKB-UniRule"/>
</dbReference>
<dbReference type="PROSITE" id="PS01150">
    <property type="entry name" value="COMPLEX1_20K"/>
    <property type="match status" value="1"/>
</dbReference>
<keyword evidence="4 6" id="KW-1278">Translocase</keyword>
<dbReference type="HAMAP" id="MF_01356">
    <property type="entry name" value="NDH1_NuoB"/>
    <property type="match status" value="1"/>
</dbReference>
<evidence type="ECO:0000256" key="3">
    <source>
        <dbReference type="ARBA" id="ARBA00022719"/>
    </source>
</evidence>
<keyword evidence="6" id="KW-0830">Ubiquinone</keyword>
<evidence type="ECO:0000256" key="1">
    <source>
        <dbReference type="ARBA" id="ARBA00009173"/>
    </source>
</evidence>
<feature type="binding site" evidence="6">
    <location>
        <position position="38"/>
    </location>
    <ligand>
        <name>[4Fe-4S] cluster</name>
        <dbReference type="ChEBI" id="CHEBI:49883"/>
    </ligand>
</feature>
<comment type="similarity">
    <text evidence="1 6 7">Belongs to the complex I 20 kDa subunit family.</text>
</comment>
<dbReference type="Pfam" id="PF01058">
    <property type="entry name" value="Oxidored_q6"/>
    <property type="match status" value="1"/>
</dbReference>
<dbReference type="GO" id="GO:0045271">
    <property type="term" value="C:respiratory chain complex I"/>
    <property type="evidence" value="ECO:0007669"/>
    <property type="project" value="TreeGrafter"/>
</dbReference>
<dbReference type="SUPFAM" id="SSF56770">
    <property type="entry name" value="HydA/Nqo6-like"/>
    <property type="match status" value="1"/>
</dbReference>
<feature type="domain" description="NADH:ubiquinone oxidoreductase-like 20kDa subunit" evidence="8">
    <location>
        <begin position="37"/>
        <end position="146"/>
    </location>
</feature>
<name>A0A369KS00_9BACT</name>
<keyword evidence="6" id="KW-1003">Cell membrane</keyword>
<comment type="function">
    <text evidence="6">NDH-1 shuttles electrons from NADH, via FMN and iron-sulfur (Fe-S) centers, to quinones in the respiratory chain. The immediate electron acceptor for the enzyme in this species is believed to be ubiquinone. Couples the redox reaction to proton translocation (for every two electrons transferred, four hydrogen ions are translocated across the cytoplasmic membrane), and thus conserves the redox energy in a proton gradient.</text>
</comment>
<feature type="binding site" evidence="6">
    <location>
        <position position="103"/>
    </location>
    <ligand>
        <name>[4Fe-4S] cluster</name>
        <dbReference type="ChEBI" id="CHEBI:49883"/>
    </ligand>
</feature>
<proteinExistence type="inferred from homology"/>
<comment type="cofactor">
    <cofactor evidence="6">
        <name>[4Fe-4S] cluster</name>
        <dbReference type="ChEBI" id="CHEBI:49883"/>
    </cofactor>
    <text evidence="6">Binds 1 [4Fe-4S] cluster.</text>
</comment>
<comment type="subunit">
    <text evidence="6">NDH-1 is composed of 14 different subunits. Subunits NuoB, C, D, E, F, and G constitute the peripheral sector of the complex.</text>
</comment>